<dbReference type="Proteomes" id="UP001230156">
    <property type="component" value="Unassembled WGS sequence"/>
</dbReference>
<dbReference type="Pfam" id="PF25917">
    <property type="entry name" value="BSH_RND"/>
    <property type="match status" value="1"/>
</dbReference>
<evidence type="ECO:0000259" key="1">
    <source>
        <dbReference type="Pfam" id="PF25876"/>
    </source>
</evidence>
<dbReference type="Pfam" id="PF25876">
    <property type="entry name" value="HH_MFP_RND"/>
    <property type="match status" value="1"/>
</dbReference>
<name>A0ABU0YL76_9PROT</name>
<comment type="caution">
    <text evidence="3">The sequence shown here is derived from an EMBL/GenBank/DDBJ whole genome shotgun (WGS) entry which is preliminary data.</text>
</comment>
<dbReference type="SUPFAM" id="SSF111369">
    <property type="entry name" value="HlyD-like secretion proteins"/>
    <property type="match status" value="3"/>
</dbReference>
<evidence type="ECO:0000313" key="3">
    <source>
        <dbReference type="EMBL" id="MDQ7247493.1"/>
    </source>
</evidence>
<accession>A0ABU0YL76</accession>
<organism evidence="3 4">
    <name type="scientific">Dongia sedimenti</name>
    <dbReference type="NCBI Taxonomy" id="3064282"/>
    <lineage>
        <taxon>Bacteria</taxon>
        <taxon>Pseudomonadati</taxon>
        <taxon>Pseudomonadota</taxon>
        <taxon>Alphaproteobacteria</taxon>
        <taxon>Rhodospirillales</taxon>
        <taxon>Dongiaceae</taxon>
        <taxon>Dongia</taxon>
    </lineage>
</organism>
<dbReference type="RefSeq" id="WP_379954895.1">
    <property type="nucleotide sequence ID" value="NZ_JAUYVI010000002.1"/>
</dbReference>
<proteinExistence type="predicted"/>
<dbReference type="InterPro" id="IPR058625">
    <property type="entry name" value="MdtA-like_BSH"/>
</dbReference>
<dbReference type="PANTHER" id="PTHR30386:SF24">
    <property type="entry name" value="MULTIDRUG RESISTANCE EFFLUX PUMP"/>
    <property type="match status" value="1"/>
</dbReference>
<dbReference type="InterPro" id="IPR050739">
    <property type="entry name" value="MFP"/>
</dbReference>
<evidence type="ECO:0000313" key="4">
    <source>
        <dbReference type="Proteomes" id="UP001230156"/>
    </source>
</evidence>
<gene>
    <name evidence="3" type="ORF">Q8A70_07430</name>
</gene>
<reference evidence="4" key="1">
    <citation type="submission" date="2023-08" db="EMBL/GenBank/DDBJ databases">
        <title>Rhodospirillaceae gen. nov., a novel taxon isolated from the Yangtze River Yuezi River estuary sludge.</title>
        <authorList>
            <person name="Ruan L."/>
        </authorList>
    </citation>
    <scope>NUCLEOTIDE SEQUENCE [LARGE SCALE GENOMIC DNA]</scope>
    <source>
        <strain evidence="4">R-7</strain>
    </source>
</reference>
<feature type="domain" description="Multidrug resistance protein MdtA-like alpha-helical hairpin" evidence="1">
    <location>
        <begin position="113"/>
        <end position="178"/>
    </location>
</feature>
<dbReference type="Gene3D" id="2.40.50.100">
    <property type="match status" value="1"/>
</dbReference>
<dbReference type="PANTHER" id="PTHR30386">
    <property type="entry name" value="MEMBRANE FUSION SUBUNIT OF EMRAB-TOLC MULTIDRUG EFFLUX PUMP"/>
    <property type="match status" value="1"/>
</dbReference>
<dbReference type="InterPro" id="IPR058624">
    <property type="entry name" value="MdtA-like_HH"/>
</dbReference>
<dbReference type="EMBL" id="JAUYVI010000002">
    <property type="protein sequence ID" value="MDQ7247493.1"/>
    <property type="molecule type" value="Genomic_DNA"/>
</dbReference>
<dbReference type="Gene3D" id="1.10.287.470">
    <property type="entry name" value="Helix hairpin bin"/>
    <property type="match status" value="1"/>
</dbReference>
<keyword evidence="4" id="KW-1185">Reference proteome</keyword>
<protein>
    <submittedName>
        <fullName evidence="3">HlyD family secretion protein</fullName>
    </submittedName>
</protein>
<dbReference type="Gene3D" id="2.40.30.170">
    <property type="match status" value="1"/>
</dbReference>
<evidence type="ECO:0000259" key="2">
    <source>
        <dbReference type="Pfam" id="PF25917"/>
    </source>
</evidence>
<feature type="domain" description="Multidrug resistance protein MdtA-like barrel-sandwich hybrid" evidence="2">
    <location>
        <begin position="47"/>
        <end position="238"/>
    </location>
</feature>
<sequence>MVKLAIRLVLVLIVAAGAVGGGAYWWKTGRFQESTDNAYVEGDISVISPLIEGKVASVAVGDNQAVKTGDVLVTIENDDFRAKVAEAEASLAATEASIGTIDSQIIWQQTKIDQIVAQQRSAAAELTRAKTVYDRYKKLIESKVIGTQDLDEATASYVKAQAAVSETSAQLGAEQTQLGVYQASRKEAEAKQMQAVATLKLAQINLDRTVIKAPIDGVVGNRGVRVGQYVKAGTQMLSLVPTDVHIVANFKETQLDHMRPGQQVAISIDAFSSEKLVGTIESFAPASGAEFSLLPEENATGNFTKIVRRVPVRIALPEDNPLHGLLRPGLSVVVDVDTRTGPTAPGAADQAPKIAKGGLLFGAAVASDQQ</sequence>